<feature type="non-terminal residue" evidence="3">
    <location>
        <position position="105"/>
    </location>
</feature>
<dbReference type="AlphaFoldDB" id="A0A6G1AKF0"/>
<dbReference type="GO" id="GO:0030527">
    <property type="term" value="F:structural constituent of chromatin"/>
    <property type="evidence" value="ECO:0007669"/>
    <property type="project" value="InterPro"/>
</dbReference>
<feature type="non-terminal residue" evidence="3">
    <location>
        <position position="1"/>
    </location>
</feature>
<dbReference type="PRINTS" id="PR00622">
    <property type="entry name" value="HISTONEH3"/>
</dbReference>
<feature type="compositionally biased region" description="Polar residues" evidence="2">
    <location>
        <begin position="1"/>
        <end position="10"/>
    </location>
</feature>
<dbReference type="SUPFAM" id="SSF47113">
    <property type="entry name" value="Histone-fold"/>
    <property type="match status" value="1"/>
</dbReference>
<evidence type="ECO:0000256" key="2">
    <source>
        <dbReference type="SAM" id="MobiDB-lite"/>
    </source>
</evidence>
<dbReference type="EMBL" id="VOAJ01005009">
    <property type="protein sequence ID" value="KAF0876064.1"/>
    <property type="molecule type" value="Genomic_DNA"/>
</dbReference>
<evidence type="ECO:0000313" key="4">
    <source>
        <dbReference type="Proteomes" id="UP000475037"/>
    </source>
</evidence>
<proteinExistence type="inferred from homology"/>
<feature type="region of interest" description="Disordered" evidence="2">
    <location>
        <begin position="1"/>
        <end position="40"/>
    </location>
</feature>
<sequence length="105" mass="11192">MAPSRLTTVKSAGGKVPRKQLAPKAACKSTPSPGGGKKPHCYGSGTEALRRCVQKFTAMANVPCTVWCTTLLKDFKTDLRFWSAALGALQETSEVCLVGLFESTN</sequence>
<dbReference type="InterPro" id="IPR000164">
    <property type="entry name" value="Histone_H3/CENP-A"/>
</dbReference>
<reference evidence="3 4" key="1">
    <citation type="submission" date="2019-11" db="EMBL/GenBank/DDBJ databases">
        <authorList>
            <person name="Yang C."/>
            <person name="Li F."/>
        </authorList>
    </citation>
    <scope>NUCLEOTIDE SEQUENCE [LARGE SCALE GENOMIC DNA]</scope>
    <source>
        <strain evidence="3">KB4526</strain>
        <tissue evidence="3">Muscle</tissue>
    </source>
</reference>
<dbReference type="GO" id="GO:0046982">
    <property type="term" value="F:protein heterodimerization activity"/>
    <property type="evidence" value="ECO:0007669"/>
    <property type="project" value="InterPro"/>
</dbReference>
<evidence type="ECO:0000256" key="1">
    <source>
        <dbReference type="ARBA" id="ARBA00010343"/>
    </source>
</evidence>
<dbReference type="InterPro" id="IPR009072">
    <property type="entry name" value="Histone-fold"/>
</dbReference>
<protein>
    <submittedName>
        <fullName evidence="3">H33 protein</fullName>
    </submittedName>
</protein>
<dbReference type="Gene3D" id="1.10.20.10">
    <property type="entry name" value="Histone, subunit A"/>
    <property type="match status" value="1"/>
</dbReference>
<dbReference type="PANTHER" id="PTHR11426">
    <property type="entry name" value="HISTONE H3"/>
    <property type="match status" value="1"/>
</dbReference>
<dbReference type="Proteomes" id="UP000475037">
    <property type="component" value="Unassembled WGS sequence"/>
</dbReference>
<dbReference type="GO" id="GO:0003677">
    <property type="term" value="F:DNA binding"/>
    <property type="evidence" value="ECO:0007669"/>
    <property type="project" value="InterPro"/>
</dbReference>
<comment type="caution">
    <text evidence="3">The sequence shown here is derived from an EMBL/GenBank/DDBJ whole genome shotgun (WGS) entry which is preliminary data.</text>
</comment>
<comment type="similarity">
    <text evidence="1">Belongs to the histone H3 family.</text>
</comment>
<dbReference type="GO" id="GO:0000786">
    <property type="term" value="C:nucleosome"/>
    <property type="evidence" value="ECO:0007669"/>
    <property type="project" value="InterPro"/>
</dbReference>
<accession>A0A6G1AKF0</accession>
<name>A0A6G1AKF0_CROCR</name>
<evidence type="ECO:0000313" key="3">
    <source>
        <dbReference type="EMBL" id="KAF0876064.1"/>
    </source>
</evidence>
<organism evidence="3 4">
    <name type="scientific">Crocuta crocuta</name>
    <name type="common">Spotted hyena</name>
    <dbReference type="NCBI Taxonomy" id="9678"/>
    <lineage>
        <taxon>Eukaryota</taxon>
        <taxon>Metazoa</taxon>
        <taxon>Chordata</taxon>
        <taxon>Craniata</taxon>
        <taxon>Vertebrata</taxon>
        <taxon>Euteleostomi</taxon>
        <taxon>Mammalia</taxon>
        <taxon>Eutheria</taxon>
        <taxon>Laurasiatheria</taxon>
        <taxon>Carnivora</taxon>
        <taxon>Feliformia</taxon>
        <taxon>Hyaenidae</taxon>
        <taxon>Crocuta</taxon>
    </lineage>
</organism>
<gene>
    <name evidence="3" type="primary">H33</name>
    <name evidence="3" type="ORF">FOF47_R07973</name>
</gene>
<keyword evidence="4" id="KW-1185">Reference proteome</keyword>